<comment type="caution">
    <text evidence="3">The sequence shown here is derived from an EMBL/GenBank/DDBJ whole genome shotgun (WGS) entry which is preliminary data.</text>
</comment>
<sequence length="326" mass="34345">GVWGGDTCTPGSPSAETCNNIDDNCNGSVDENLAGPTVITTTPGNSTTAVTLNSSVTIIWNEDVDCSTVNTVNITSNSPEWELSSCGGSHAVFTTGGQSGETTYTVTVSTAVTDVSGCSMASSYQFFYTTNSLSITEPDGTGDIVLTGNSYLITYTLNDSDNVATVSFYYDTDNTEFNGTAITGACSAAPEGTEVTCIWDTTGITPGTYYVYGIINYLDNGVTHIWTGDGADKLASTSANWSDNLVPQNGDTVIFNGTSTMDCNWDINASVHSIYINSGYKGILTVNSNMSPSEDFVIYDGTVIVRDVTIIGNSHRAYSSGQIIIE</sequence>
<gene>
    <name evidence="3" type="ORF">C4544_05040</name>
</gene>
<keyword evidence="1" id="KW-0732">Signal</keyword>
<dbReference type="Pfam" id="PF13205">
    <property type="entry name" value="Big_5"/>
    <property type="match status" value="1"/>
</dbReference>
<evidence type="ECO:0000256" key="1">
    <source>
        <dbReference type="ARBA" id="ARBA00022729"/>
    </source>
</evidence>
<dbReference type="AlphaFoldDB" id="A0A419DBF6"/>
<organism evidence="3 4">
    <name type="scientific">candidate division WS5 bacterium</name>
    <dbReference type="NCBI Taxonomy" id="2093353"/>
    <lineage>
        <taxon>Bacteria</taxon>
        <taxon>candidate division WS5</taxon>
    </lineage>
</organism>
<proteinExistence type="predicted"/>
<reference evidence="3 4" key="1">
    <citation type="journal article" date="2017" name="ISME J.">
        <title>Energy and carbon metabolisms in a deep terrestrial subsurface fluid microbial community.</title>
        <authorList>
            <person name="Momper L."/>
            <person name="Jungbluth S.P."/>
            <person name="Lee M.D."/>
            <person name="Amend J.P."/>
        </authorList>
    </citation>
    <scope>NUCLEOTIDE SEQUENCE [LARGE SCALE GENOMIC DNA]</scope>
    <source>
        <strain evidence="3">SURF_29</strain>
    </source>
</reference>
<protein>
    <recommendedName>
        <fullName evidence="2">SbsA Ig-like domain-containing protein</fullName>
    </recommendedName>
</protein>
<accession>A0A419DBF6</accession>
<feature type="non-terminal residue" evidence="3">
    <location>
        <position position="1"/>
    </location>
</feature>
<evidence type="ECO:0000313" key="4">
    <source>
        <dbReference type="Proteomes" id="UP000285655"/>
    </source>
</evidence>
<name>A0A419DBF6_9BACT</name>
<evidence type="ECO:0000313" key="3">
    <source>
        <dbReference type="EMBL" id="RJO60407.1"/>
    </source>
</evidence>
<evidence type="ECO:0000259" key="2">
    <source>
        <dbReference type="Pfam" id="PF13205"/>
    </source>
</evidence>
<feature type="domain" description="SbsA Ig-like" evidence="2">
    <location>
        <begin position="35"/>
        <end position="130"/>
    </location>
</feature>
<dbReference type="Proteomes" id="UP000285655">
    <property type="component" value="Unassembled WGS sequence"/>
</dbReference>
<dbReference type="InterPro" id="IPR032812">
    <property type="entry name" value="SbsA_Ig"/>
</dbReference>
<dbReference type="EMBL" id="QZJW01000045">
    <property type="protein sequence ID" value="RJO60407.1"/>
    <property type="molecule type" value="Genomic_DNA"/>
</dbReference>